<feature type="region of interest" description="Disordered" evidence="2">
    <location>
        <begin position="54"/>
        <end position="98"/>
    </location>
</feature>
<evidence type="ECO:0000313" key="4">
    <source>
        <dbReference type="EMBL" id="CAL1128537.1"/>
    </source>
</evidence>
<evidence type="ECO:0000313" key="5">
    <source>
        <dbReference type="Proteomes" id="UP001152797"/>
    </source>
</evidence>
<proteinExistence type="predicted"/>
<gene>
    <name evidence="3" type="ORF">C1SCF055_LOCUS3515</name>
</gene>
<evidence type="ECO:0000256" key="2">
    <source>
        <dbReference type="SAM" id="MobiDB-lite"/>
    </source>
</evidence>
<evidence type="ECO:0000256" key="1">
    <source>
        <dbReference type="SAM" id="Coils"/>
    </source>
</evidence>
<keyword evidence="1" id="KW-0175">Coiled coil</keyword>
<dbReference type="AlphaFoldDB" id="A0A9P1BKT0"/>
<organism evidence="3">
    <name type="scientific">Cladocopium goreaui</name>
    <dbReference type="NCBI Taxonomy" id="2562237"/>
    <lineage>
        <taxon>Eukaryota</taxon>
        <taxon>Sar</taxon>
        <taxon>Alveolata</taxon>
        <taxon>Dinophyceae</taxon>
        <taxon>Suessiales</taxon>
        <taxon>Symbiodiniaceae</taxon>
        <taxon>Cladocopium</taxon>
    </lineage>
</organism>
<accession>A0A9P1BKT0</accession>
<name>A0A9P1BKT0_9DINO</name>
<dbReference type="EMBL" id="CAMXCT020000184">
    <property type="protein sequence ID" value="CAL1128537.1"/>
    <property type="molecule type" value="Genomic_DNA"/>
</dbReference>
<dbReference type="EMBL" id="CAMXCT010000184">
    <property type="protein sequence ID" value="CAI3975162.1"/>
    <property type="molecule type" value="Genomic_DNA"/>
</dbReference>
<keyword evidence="5" id="KW-1185">Reference proteome</keyword>
<feature type="coiled-coil region" evidence="1">
    <location>
        <begin position="16"/>
        <end position="46"/>
    </location>
</feature>
<comment type="caution">
    <text evidence="3">The sequence shown here is derived from an EMBL/GenBank/DDBJ whole genome shotgun (WGS) entry which is preliminary data.</text>
</comment>
<dbReference type="EMBL" id="CAMXCT030000184">
    <property type="protein sequence ID" value="CAL4762474.1"/>
    <property type="molecule type" value="Genomic_DNA"/>
</dbReference>
<reference evidence="3" key="1">
    <citation type="submission" date="2022-10" db="EMBL/GenBank/DDBJ databases">
        <authorList>
            <person name="Chen Y."/>
            <person name="Dougan E. K."/>
            <person name="Chan C."/>
            <person name="Rhodes N."/>
            <person name="Thang M."/>
        </authorList>
    </citation>
    <scope>NUCLEOTIDE SEQUENCE</scope>
</reference>
<dbReference type="Proteomes" id="UP001152797">
    <property type="component" value="Unassembled WGS sequence"/>
</dbReference>
<evidence type="ECO:0000313" key="3">
    <source>
        <dbReference type="EMBL" id="CAI3975162.1"/>
    </source>
</evidence>
<reference evidence="4" key="2">
    <citation type="submission" date="2024-04" db="EMBL/GenBank/DDBJ databases">
        <authorList>
            <person name="Chen Y."/>
            <person name="Shah S."/>
            <person name="Dougan E. K."/>
            <person name="Thang M."/>
            <person name="Chan C."/>
        </authorList>
    </citation>
    <scope>NUCLEOTIDE SEQUENCE [LARGE SCALE GENOMIC DNA]</scope>
</reference>
<sequence>MSEEPQAWEPPPKLGFMELINQYELMQQQQKQLQQQRFEQQLLRQQKLFEGAFGAASDRHGGGMRVAVGGPGHLDSHLASGRMDPDQEASEGLEHFVD</sequence>
<protein>
    <submittedName>
        <fullName evidence="3">Uncharacterized protein</fullName>
    </submittedName>
</protein>